<keyword evidence="5" id="KW-0694">RNA-binding</keyword>
<gene>
    <name evidence="5" type="primary">srp19</name>
    <name evidence="6" type="ORF">JH146_0908</name>
</gene>
<dbReference type="SUPFAM" id="SSF69695">
    <property type="entry name" value="SRP19"/>
    <property type="match status" value="1"/>
</dbReference>
<dbReference type="PANTHER" id="PTHR17453:SF0">
    <property type="entry name" value="SIGNAL RECOGNITION PARTICLE 19 KDA PROTEIN"/>
    <property type="match status" value="1"/>
</dbReference>
<dbReference type="EMBL" id="CP009149">
    <property type="protein sequence ID" value="AIJ05753.1"/>
    <property type="molecule type" value="Genomic_DNA"/>
</dbReference>
<dbReference type="InterPro" id="IPR022938">
    <property type="entry name" value="SRP19_arc-type"/>
</dbReference>
<dbReference type="Gene3D" id="3.30.56.30">
    <property type="entry name" value="Signal recognition particle, SRP19-like subunit"/>
    <property type="match status" value="1"/>
</dbReference>
<reference evidence="6 7" key="1">
    <citation type="journal article" date="2015" name="Int. J. Syst. Evol. Microbiol.">
        <title>M ethanocaldococcus bathoardescens sp. nov., a hyperthermophilic methanogen isolated from a volcanically active deep-sea hydrothermal vent.</title>
        <authorList>
            <person name="Stewart L.C."/>
            <person name="Jung J.H."/>
            <person name="Kim Y.T."/>
            <person name="Kwon S.W."/>
            <person name="Park C.S."/>
            <person name="Holden J.F."/>
        </authorList>
    </citation>
    <scope>NUCLEOTIDE SEQUENCE [LARGE SCALE GENOMIC DNA]</scope>
    <source>
        <strain evidence="6 7">JH146</strain>
    </source>
</reference>
<dbReference type="InterPro" id="IPR002778">
    <property type="entry name" value="Signal_recog_particle_SRP19"/>
</dbReference>
<evidence type="ECO:0000256" key="4">
    <source>
        <dbReference type="ARBA" id="ARBA00023274"/>
    </source>
</evidence>
<keyword evidence="7" id="KW-1185">Reference proteome</keyword>
<name>A0A076LH22_9EURY</name>
<dbReference type="GeneID" id="24891517"/>
<dbReference type="OrthoDB" id="56356at2157"/>
<dbReference type="Pfam" id="PF01922">
    <property type="entry name" value="SRP19"/>
    <property type="match status" value="1"/>
</dbReference>
<dbReference type="InterPro" id="IPR036521">
    <property type="entry name" value="SRP19-like_sf"/>
</dbReference>
<dbReference type="Proteomes" id="UP000028781">
    <property type="component" value="Chromosome"/>
</dbReference>
<protein>
    <recommendedName>
        <fullName evidence="5">Signal recognition particle 19 kDa protein</fullName>
        <shortName evidence="5">SRP19</shortName>
    </recommendedName>
</protein>
<comment type="function">
    <text evidence="5">Involved in targeting and insertion of nascent membrane proteins into the cytoplasmic membrane. Binds directly to 7S RNA and mediates binding of the 54 kDa subunit of the SRP.</text>
</comment>
<dbReference type="GO" id="GO:0048500">
    <property type="term" value="C:signal recognition particle"/>
    <property type="evidence" value="ECO:0007669"/>
    <property type="project" value="UniProtKB-UniRule"/>
</dbReference>
<comment type="subunit">
    <text evidence="5">Part of the signal recognition particle protein translocation system, which is composed of SRP and FtsY. Archaeal SRP consists of a 7S RNA molecule of 300 nucleotides and two protein subunits: SRP54 and SRP19.</text>
</comment>
<sequence length="87" mass="10468">MIIWPAYIDKKKSRREGRRVPEDLAIENPSLKDIEKALKKLGLEPKIYREKRYPRQHWEMCGCVEVDYKGNKLQLLKEICKIIKRKD</sequence>
<comment type="similarity">
    <text evidence="5">Belongs to the SRP19 family.</text>
</comment>
<dbReference type="PANTHER" id="PTHR17453">
    <property type="entry name" value="SIGNAL RECOGNITION PARTICLE 19 KD PROTEIN"/>
    <property type="match status" value="1"/>
</dbReference>
<dbReference type="GO" id="GO:0008312">
    <property type="term" value="F:7S RNA binding"/>
    <property type="evidence" value="ECO:0007669"/>
    <property type="project" value="UniProtKB-UniRule"/>
</dbReference>
<dbReference type="STRING" id="1301915.JH146_0908"/>
<organism evidence="6 7">
    <name type="scientific">Methanocaldococcus bathoardescens</name>
    <dbReference type="NCBI Taxonomy" id="1301915"/>
    <lineage>
        <taxon>Archaea</taxon>
        <taxon>Methanobacteriati</taxon>
        <taxon>Methanobacteriota</taxon>
        <taxon>Methanomada group</taxon>
        <taxon>Methanococci</taxon>
        <taxon>Methanococcales</taxon>
        <taxon>Methanocaldococcaceae</taxon>
        <taxon>Methanocaldococcus</taxon>
    </lineage>
</organism>
<evidence type="ECO:0000313" key="7">
    <source>
        <dbReference type="Proteomes" id="UP000028781"/>
    </source>
</evidence>
<keyword evidence="3 5" id="KW-0733">Signal recognition particle</keyword>
<dbReference type="HAMAP" id="MF_00305">
    <property type="entry name" value="SRP19"/>
    <property type="match status" value="1"/>
</dbReference>
<dbReference type="KEGG" id="mjh:JH146_0908"/>
<keyword evidence="2 5" id="KW-0963">Cytoplasm</keyword>
<evidence type="ECO:0000256" key="2">
    <source>
        <dbReference type="ARBA" id="ARBA00022490"/>
    </source>
</evidence>
<keyword evidence="4 5" id="KW-0687">Ribonucleoprotein</keyword>
<dbReference type="GO" id="GO:0006617">
    <property type="term" value="P:SRP-dependent cotranslational protein targeting to membrane, signal sequence recognition"/>
    <property type="evidence" value="ECO:0007669"/>
    <property type="project" value="TreeGrafter"/>
</dbReference>
<accession>A0A076LH22</accession>
<dbReference type="RefSeq" id="WP_048201905.1">
    <property type="nucleotide sequence ID" value="NZ_CP009149.1"/>
</dbReference>
<evidence type="ECO:0000256" key="5">
    <source>
        <dbReference type="HAMAP-Rule" id="MF_00305"/>
    </source>
</evidence>
<evidence type="ECO:0000256" key="1">
    <source>
        <dbReference type="ARBA" id="ARBA00004496"/>
    </source>
</evidence>
<comment type="subcellular location">
    <subcellularLocation>
        <location evidence="1 5">Cytoplasm</location>
    </subcellularLocation>
</comment>
<dbReference type="HOGENOM" id="CLU_169299_1_0_2"/>
<evidence type="ECO:0000256" key="3">
    <source>
        <dbReference type="ARBA" id="ARBA00023135"/>
    </source>
</evidence>
<evidence type="ECO:0000313" key="6">
    <source>
        <dbReference type="EMBL" id="AIJ05753.1"/>
    </source>
</evidence>
<dbReference type="AlphaFoldDB" id="A0A076LH22"/>
<proteinExistence type="inferred from homology"/>